<protein>
    <recommendedName>
        <fullName evidence="4">C2H2-type domain-containing protein</fullName>
    </recommendedName>
</protein>
<proteinExistence type="predicted"/>
<keyword evidence="3" id="KW-1185">Reference proteome</keyword>
<dbReference type="EMBL" id="ML122259">
    <property type="protein sequence ID" value="RPD62380.1"/>
    <property type="molecule type" value="Genomic_DNA"/>
</dbReference>
<feature type="compositionally biased region" description="Low complexity" evidence="1">
    <location>
        <begin position="235"/>
        <end position="267"/>
    </location>
</feature>
<feature type="region of interest" description="Disordered" evidence="1">
    <location>
        <begin position="95"/>
        <end position="284"/>
    </location>
</feature>
<evidence type="ECO:0000313" key="3">
    <source>
        <dbReference type="Proteomes" id="UP000313359"/>
    </source>
</evidence>
<evidence type="ECO:0008006" key="4">
    <source>
        <dbReference type="Google" id="ProtNLM"/>
    </source>
</evidence>
<evidence type="ECO:0000256" key="1">
    <source>
        <dbReference type="SAM" id="MobiDB-lite"/>
    </source>
</evidence>
<feature type="compositionally biased region" description="Low complexity" evidence="1">
    <location>
        <begin position="155"/>
        <end position="169"/>
    </location>
</feature>
<sequence length="392" mass="43021">MSTSRAAPIDPAMTWLTIAAPQFHGEESESQPAVNYVRPETQTDDCDSDSSDSDAASEASDVDEDPIHPYNVLDTRRWINNGNTVYAADEGGETCMSPSHVADDAPYVPPATPGEDKVRGHAYLSPEDLAPSTPSPFLQPYGFRESSPQEQQAISPLALTSPLPSTSSPRYGSSRRISARRARTYVDPPSDDEFVESSASSEDEYVPSPKIRSRKLPSRGSMSSRTKARSVQRHSYSPYPSSSASTPSSIGESSSASASSGRRPGSRNVQIFNQPPPPRGSWSKTGPDAYKCPFCDHVQTNKRSPDMERHIRSHFRNAVKAQWVCCGVPVEEAAMYAVSASANQWTFNGRVMVGGCHEDFSRMDALKRHWKNSNNKCVGDIRYARVNTDYEE</sequence>
<dbReference type="Proteomes" id="UP000313359">
    <property type="component" value="Unassembled WGS sequence"/>
</dbReference>
<feature type="compositionally biased region" description="Acidic residues" evidence="1">
    <location>
        <begin position="189"/>
        <end position="205"/>
    </location>
</feature>
<accession>A0A5C2SF72</accession>
<reference evidence="2" key="1">
    <citation type="journal article" date="2018" name="Genome Biol. Evol.">
        <title>Genomics and development of Lentinus tigrinus, a white-rot wood-decaying mushroom with dimorphic fruiting bodies.</title>
        <authorList>
            <person name="Wu B."/>
            <person name="Xu Z."/>
            <person name="Knudson A."/>
            <person name="Carlson A."/>
            <person name="Chen N."/>
            <person name="Kovaka S."/>
            <person name="LaButti K."/>
            <person name="Lipzen A."/>
            <person name="Pennachio C."/>
            <person name="Riley R."/>
            <person name="Schakwitz W."/>
            <person name="Umezawa K."/>
            <person name="Ohm R.A."/>
            <person name="Grigoriev I.V."/>
            <person name="Nagy L.G."/>
            <person name="Gibbons J."/>
            <person name="Hibbett D."/>
        </authorList>
    </citation>
    <scope>NUCLEOTIDE SEQUENCE [LARGE SCALE GENOMIC DNA]</scope>
    <source>
        <strain evidence="2">ALCF2SS1-6</strain>
    </source>
</reference>
<organism evidence="2 3">
    <name type="scientific">Lentinus tigrinus ALCF2SS1-6</name>
    <dbReference type="NCBI Taxonomy" id="1328759"/>
    <lineage>
        <taxon>Eukaryota</taxon>
        <taxon>Fungi</taxon>
        <taxon>Dikarya</taxon>
        <taxon>Basidiomycota</taxon>
        <taxon>Agaricomycotina</taxon>
        <taxon>Agaricomycetes</taxon>
        <taxon>Polyporales</taxon>
        <taxon>Polyporaceae</taxon>
        <taxon>Lentinus</taxon>
    </lineage>
</organism>
<evidence type="ECO:0000313" key="2">
    <source>
        <dbReference type="EMBL" id="RPD62380.1"/>
    </source>
</evidence>
<feature type="region of interest" description="Disordered" evidence="1">
    <location>
        <begin position="21"/>
        <end position="69"/>
    </location>
</feature>
<feature type="compositionally biased region" description="Acidic residues" evidence="1">
    <location>
        <begin position="42"/>
        <end position="52"/>
    </location>
</feature>
<dbReference type="OrthoDB" id="8922241at2759"/>
<dbReference type="STRING" id="1328759.A0A5C2SF72"/>
<name>A0A5C2SF72_9APHY</name>
<gene>
    <name evidence="2" type="ORF">L227DRAFT_592445</name>
</gene>
<dbReference type="AlphaFoldDB" id="A0A5C2SF72"/>